<evidence type="ECO:0000256" key="6">
    <source>
        <dbReference type="ARBA" id="ARBA00048432"/>
    </source>
</evidence>
<proteinExistence type="inferred from homology"/>
<dbReference type="AlphaFoldDB" id="A0AAV1RHI0"/>
<sequence length="981" mass="107123">MEASSFLLKQLPSWNGLSLPWLPRYVATPSPQFLSHKSHFLSLSTFQQSLPIWNSSCNGSTKPKTSTKKRRSRNRNSSSNSTSIDISKPYTTGSSGIGVSNIHALAASATAKQVVVEKQERKMSVGTLKENGDPLGRKDLGKSVVKWISQAMRAMASEFASAEAQGEFSELRQRMGPGLTFVIQAQPYLNAVPMPLGLEAICLKACTHYPTLFDHFQRELRDVLQDLKRNGLVQHWQETESWKLLKELANSAQHKAIARKATQPKPLQGVLGMNLEKAKAIQGRINEFTNRMSELLRIERDAELEFTQEELNAIPTPDESSDSSKPIEFLVSHGQAQQELCDTICNLYAVSTSTGLGGMHLVLFRVERNHRLPPTTLSPGDMVCVRICDSRGAAATSCMQGFVNNLGEDGCSISVALESRHGDPTFSKLSGKSVRIDRIHGLADAVTYERNCEALMLLQKNGLHKKNPSIATVATLFGDKEDVAWLEENDLASWDEAGFDEPLGKPFDDSQRRAVTLGLNKKRSLLIIQGPPGTGKSGVLKELIALAVEQGERVLVTAPTNAAVDNMVEKLSNIGLDIVRVGNPARVSSAVASKSLGEIVNSKLATFKTEFQRKKSDLRKDLSNCLKDDSLAAGIRQLLKQLGKTLKKKEKETVKEVLSSAQVVLATNTGAADPLIRRLDAFDLVVIDEAGQAIEPSCWIPILQGKRCILAGDQCQLAPVILSRRALESGLGISLLERAATLHEGVLATKLITQYRMNDAISSWASKEMYSGLLKSSSTVASHLLADSSFVKPTWITQCPLLLLDTRRPYGSLSVGCEEHLDPAGTGSFYNEGEADIVVEHVFSLIYSGVRPIAIAVQSPYVAQVQLLRERLDELPEADGVEVATIDSFQGREADAVIISMVRSNTLGAVGFLGDSRRMNVAITRARKHIAVVCDSSTICHNTFLARLLRHIRYFGRVKHAEPGSFGGSGLDMNPMLPSIS</sequence>
<name>A0AAV1RHI0_9ROSI</name>
<keyword evidence="10" id="KW-1185">Reference proteome</keyword>
<dbReference type="InterPro" id="IPR041677">
    <property type="entry name" value="DNA2/NAM7_AAA_11"/>
</dbReference>
<keyword evidence="5" id="KW-0067">ATP-binding</keyword>
<dbReference type="CDD" id="cd18808">
    <property type="entry name" value="SF1_C_Upf1"/>
    <property type="match status" value="1"/>
</dbReference>
<comment type="similarity">
    <text evidence="1">Belongs to the DNA2/NAM7 helicase family.</text>
</comment>
<comment type="catalytic activity">
    <reaction evidence="6">
        <text>ATP + H2O = ADP + phosphate + H(+)</text>
        <dbReference type="Rhea" id="RHEA:13065"/>
        <dbReference type="ChEBI" id="CHEBI:15377"/>
        <dbReference type="ChEBI" id="CHEBI:15378"/>
        <dbReference type="ChEBI" id="CHEBI:30616"/>
        <dbReference type="ChEBI" id="CHEBI:43474"/>
        <dbReference type="ChEBI" id="CHEBI:456216"/>
        <dbReference type="EC" id="3.6.4.12"/>
    </reaction>
    <physiologicalReaction direction="left-to-right" evidence="6">
        <dbReference type="Rhea" id="RHEA:13066"/>
    </physiologicalReaction>
</comment>
<keyword evidence="4" id="KW-0347">Helicase</keyword>
<dbReference type="PANTHER" id="PTHR43788">
    <property type="entry name" value="DNA2/NAM7 HELICASE FAMILY MEMBER"/>
    <property type="match status" value="1"/>
</dbReference>
<dbReference type="GO" id="GO:0043139">
    <property type="term" value="F:5'-3' DNA helicase activity"/>
    <property type="evidence" value="ECO:0007669"/>
    <property type="project" value="TreeGrafter"/>
</dbReference>
<feature type="compositionally biased region" description="Basic residues" evidence="7">
    <location>
        <begin position="65"/>
        <end position="74"/>
    </location>
</feature>
<dbReference type="Gene3D" id="2.40.30.270">
    <property type="match status" value="1"/>
</dbReference>
<evidence type="ECO:0000313" key="10">
    <source>
        <dbReference type="Proteomes" id="UP001314170"/>
    </source>
</evidence>
<dbReference type="SMART" id="SM00487">
    <property type="entry name" value="DEXDc"/>
    <property type="match status" value="1"/>
</dbReference>
<evidence type="ECO:0000256" key="3">
    <source>
        <dbReference type="ARBA" id="ARBA00022801"/>
    </source>
</evidence>
<accession>A0AAV1RHI0</accession>
<dbReference type="GO" id="GO:0016787">
    <property type="term" value="F:hydrolase activity"/>
    <property type="evidence" value="ECO:0007669"/>
    <property type="project" value="UniProtKB-KW"/>
</dbReference>
<dbReference type="EMBL" id="CAWUPB010000936">
    <property type="protein sequence ID" value="CAK7333793.1"/>
    <property type="molecule type" value="Genomic_DNA"/>
</dbReference>
<evidence type="ECO:0000256" key="1">
    <source>
        <dbReference type="ARBA" id="ARBA00007913"/>
    </source>
</evidence>
<dbReference type="InterPro" id="IPR014001">
    <property type="entry name" value="Helicase_ATP-bd"/>
</dbReference>
<keyword evidence="3" id="KW-0378">Hydrolase</keyword>
<dbReference type="InterPro" id="IPR027417">
    <property type="entry name" value="P-loop_NTPase"/>
</dbReference>
<feature type="region of interest" description="Disordered" evidence="7">
    <location>
        <begin position="57"/>
        <end position="87"/>
    </location>
</feature>
<comment type="caution">
    <text evidence="9">The sequence shown here is derived from an EMBL/GenBank/DDBJ whole genome shotgun (WGS) entry which is preliminary data.</text>
</comment>
<evidence type="ECO:0000313" key="9">
    <source>
        <dbReference type="EMBL" id="CAK7333793.1"/>
    </source>
</evidence>
<dbReference type="Pfam" id="PF13086">
    <property type="entry name" value="AAA_11"/>
    <property type="match status" value="1"/>
</dbReference>
<gene>
    <name evidence="9" type="ORF">DCAF_LOCUS9620</name>
</gene>
<dbReference type="SUPFAM" id="SSF52540">
    <property type="entry name" value="P-loop containing nucleoside triphosphate hydrolases"/>
    <property type="match status" value="1"/>
</dbReference>
<dbReference type="InterPro" id="IPR050534">
    <property type="entry name" value="Coronavir_polyprotein_1ab"/>
</dbReference>
<evidence type="ECO:0000256" key="2">
    <source>
        <dbReference type="ARBA" id="ARBA00022741"/>
    </source>
</evidence>
<dbReference type="CDD" id="cd18044">
    <property type="entry name" value="DEXXQc_SMUBP2"/>
    <property type="match status" value="1"/>
</dbReference>
<dbReference type="PANTHER" id="PTHR43788:SF3">
    <property type="entry name" value="P-LOOP CONTAINING NUCLEOSIDE TRIPHOSPHATE HYDROLASES SUPERFAMILY PROTEIN"/>
    <property type="match status" value="1"/>
</dbReference>
<evidence type="ECO:0000256" key="7">
    <source>
        <dbReference type="SAM" id="MobiDB-lite"/>
    </source>
</evidence>
<keyword evidence="2" id="KW-0547">Nucleotide-binding</keyword>
<dbReference type="InterPro" id="IPR047187">
    <property type="entry name" value="SF1_C_Upf1"/>
</dbReference>
<feature type="domain" description="Helicase ATP-binding" evidence="8">
    <location>
        <begin position="503"/>
        <end position="755"/>
    </location>
</feature>
<reference evidence="9 10" key="1">
    <citation type="submission" date="2024-01" db="EMBL/GenBank/DDBJ databases">
        <authorList>
            <person name="Waweru B."/>
        </authorList>
    </citation>
    <scope>NUCLEOTIDE SEQUENCE [LARGE SCALE GENOMIC DNA]</scope>
</reference>
<evidence type="ECO:0000256" key="5">
    <source>
        <dbReference type="ARBA" id="ARBA00022840"/>
    </source>
</evidence>
<dbReference type="FunFam" id="3.40.50.300:FF:001868">
    <property type="entry name" value="DNA helicase A"/>
    <property type="match status" value="1"/>
</dbReference>
<dbReference type="FunFam" id="2.40.30.270:FF:000003">
    <property type="entry name" value="DNA-binding protein SMUBP-2 isoform X2"/>
    <property type="match status" value="1"/>
</dbReference>
<protein>
    <recommendedName>
        <fullName evidence="8">Helicase ATP-binding domain-containing protein</fullName>
    </recommendedName>
</protein>
<dbReference type="Pfam" id="PF13087">
    <property type="entry name" value="AAA_12"/>
    <property type="match status" value="1"/>
</dbReference>
<evidence type="ECO:0000256" key="4">
    <source>
        <dbReference type="ARBA" id="ARBA00022806"/>
    </source>
</evidence>
<evidence type="ECO:0000259" key="8">
    <source>
        <dbReference type="SMART" id="SM00487"/>
    </source>
</evidence>
<dbReference type="InterPro" id="IPR041679">
    <property type="entry name" value="DNA2/NAM7-like_C"/>
</dbReference>
<organism evidence="9 10">
    <name type="scientific">Dovyalis caffra</name>
    <dbReference type="NCBI Taxonomy" id="77055"/>
    <lineage>
        <taxon>Eukaryota</taxon>
        <taxon>Viridiplantae</taxon>
        <taxon>Streptophyta</taxon>
        <taxon>Embryophyta</taxon>
        <taxon>Tracheophyta</taxon>
        <taxon>Spermatophyta</taxon>
        <taxon>Magnoliopsida</taxon>
        <taxon>eudicotyledons</taxon>
        <taxon>Gunneridae</taxon>
        <taxon>Pentapetalae</taxon>
        <taxon>rosids</taxon>
        <taxon>fabids</taxon>
        <taxon>Malpighiales</taxon>
        <taxon>Salicaceae</taxon>
        <taxon>Flacourtieae</taxon>
        <taxon>Dovyalis</taxon>
    </lineage>
</organism>
<dbReference type="Gene3D" id="3.40.50.300">
    <property type="entry name" value="P-loop containing nucleotide triphosphate hydrolases"/>
    <property type="match status" value="2"/>
</dbReference>
<dbReference type="Proteomes" id="UP001314170">
    <property type="component" value="Unassembled WGS sequence"/>
</dbReference>
<dbReference type="GO" id="GO:0005524">
    <property type="term" value="F:ATP binding"/>
    <property type="evidence" value="ECO:0007669"/>
    <property type="project" value="UniProtKB-KW"/>
</dbReference>